<dbReference type="EC" id="2.3.2.27" evidence="4"/>
<dbReference type="OrthoDB" id="8062037at2759"/>
<dbReference type="STRING" id="4615.A0A199VL91"/>
<evidence type="ECO:0000256" key="15">
    <source>
        <dbReference type="SAM" id="MobiDB-lite"/>
    </source>
</evidence>
<gene>
    <name evidence="21" type="primary">LOC109704812</name>
    <name evidence="18" type="ORF">ACMD2_23300</name>
</gene>
<dbReference type="GO" id="GO:0008270">
    <property type="term" value="F:zinc ion binding"/>
    <property type="evidence" value="ECO:0007669"/>
    <property type="project" value="UniProtKB-KW"/>
</dbReference>
<dbReference type="Pfam" id="PF13639">
    <property type="entry name" value="zf-RING_2"/>
    <property type="match status" value="1"/>
</dbReference>
<evidence type="ECO:0000256" key="5">
    <source>
        <dbReference type="ARBA" id="ARBA00022679"/>
    </source>
</evidence>
<evidence type="ECO:0000256" key="12">
    <source>
        <dbReference type="ARBA" id="ARBA00023136"/>
    </source>
</evidence>
<keyword evidence="12 16" id="KW-0472">Membrane</keyword>
<feature type="region of interest" description="Disordered" evidence="15">
    <location>
        <begin position="194"/>
        <end position="214"/>
    </location>
</feature>
<keyword evidence="5" id="KW-0808">Transferase</keyword>
<evidence type="ECO:0000256" key="2">
    <source>
        <dbReference type="ARBA" id="ARBA00004167"/>
    </source>
</evidence>
<comment type="catalytic activity">
    <reaction evidence="1">
        <text>S-ubiquitinyl-[E2 ubiquitin-conjugating enzyme]-L-cysteine + [acceptor protein]-L-lysine = [E2 ubiquitin-conjugating enzyme]-L-cysteine + N(6)-ubiquitinyl-[acceptor protein]-L-lysine.</text>
        <dbReference type="EC" id="2.3.2.27"/>
    </reaction>
</comment>
<keyword evidence="7" id="KW-0479">Metal-binding</keyword>
<dbReference type="InterPro" id="IPR013083">
    <property type="entry name" value="Znf_RING/FYVE/PHD"/>
</dbReference>
<evidence type="ECO:0000256" key="4">
    <source>
        <dbReference type="ARBA" id="ARBA00012483"/>
    </source>
</evidence>
<dbReference type="FunFam" id="3.30.40.10:FF:000187">
    <property type="entry name" value="E3 ubiquitin-protein ligase ATL6"/>
    <property type="match status" value="1"/>
</dbReference>
<dbReference type="SUPFAM" id="SSF57850">
    <property type="entry name" value="RING/U-box"/>
    <property type="match status" value="1"/>
</dbReference>
<keyword evidence="9" id="KW-0833">Ubl conjugation pathway</keyword>
<dbReference type="AlphaFoldDB" id="A0A199VL91"/>
<keyword evidence="11 16" id="KW-1133">Transmembrane helix</keyword>
<sequence length="214" mass="22691">MSTKASQNSGDPPTKPVSYRFAGTVMLSVTLTLILIAILIVLLHYYSRYLRSRPDATTTALRTDSSLGQPTSGLSPATISAMPTFAYKEGEFGATECAVCLGALKEGEAVRLLPNCKHVFHVECVDTWLRLHSTCPVCRAAAEPVLPLLLPPGVFAEMAAAGAAGVEGTSTGAGKEAESTSRLGSSFQRMVGRDWSCRRSAQPEAAGVEDAERQ</sequence>
<keyword evidence="20" id="KW-1185">Reference proteome</keyword>
<dbReference type="Proteomes" id="UP000092600">
    <property type="component" value="Unassembled WGS sequence"/>
</dbReference>
<comment type="pathway">
    <text evidence="3">Protein modification; protein ubiquitination.</text>
</comment>
<accession>A0A199VL91</accession>
<comment type="similarity">
    <text evidence="13">Belongs to the RING-type zinc finger family. ATL subfamily.</text>
</comment>
<dbReference type="GeneID" id="109704812"/>
<proteinExistence type="inferred from homology"/>
<dbReference type="RefSeq" id="XP_020081189.1">
    <property type="nucleotide sequence ID" value="XM_020225600.1"/>
</dbReference>
<evidence type="ECO:0000256" key="6">
    <source>
        <dbReference type="ARBA" id="ARBA00022692"/>
    </source>
</evidence>
<dbReference type="EMBL" id="LSRQ01001483">
    <property type="protein sequence ID" value="OAY77656.1"/>
    <property type="molecule type" value="Genomic_DNA"/>
</dbReference>
<reference evidence="18 19" key="1">
    <citation type="journal article" date="2016" name="DNA Res.">
        <title>The draft genome of MD-2 pineapple using hybrid error correction of long reads.</title>
        <authorList>
            <person name="Redwan R.M."/>
            <person name="Saidin A."/>
            <person name="Kumar S.V."/>
        </authorList>
    </citation>
    <scope>NUCLEOTIDE SEQUENCE [LARGE SCALE GENOMIC DNA]</scope>
    <source>
        <strain evidence="19">cv. MD2</strain>
        <tissue evidence="18">Leaf</tissue>
    </source>
</reference>
<dbReference type="CDD" id="cd16461">
    <property type="entry name" value="RING-H2_EL5-like"/>
    <property type="match status" value="1"/>
</dbReference>
<name>A0A199VL91_ANACO</name>
<feature type="region of interest" description="Disordered" evidence="15">
    <location>
        <begin position="167"/>
        <end position="186"/>
    </location>
</feature>
<evidence type="ECO:0000256" key="9">
    <source>
        <dbReference type="ARBA" id="ARBA00022786"/>
    </source>
</evidence>
<dbReference type="Proteomes" id="UP000515123">
    <property type="component" value="Unplaced"/>
</dbReference>
<dbReference type="PANTHER" id="PTHR14155:SF86">
    <property type="entry name" value="OS06G0534500 PROTEIN"/>
    <property type="match status" value="1"/>
</dbReference>
<evidence type="ECO:0000256" key="16">
    <source>
        <dbReference type="SAM" id="Phobius"/>
    </source>
</evidence>
<evidence type="ECO:0000256" key="13">
    <source>
        <dbReference type="ARBA" id="ARBA00024209"/>
    </source>
</evidence>
<comment type="subcellular location">
    <subcellularLocation>
        <location evidence="2">Membrane</location>
        <topology evidence="2">Single-pass membrane protein</topology>
    </subcellularLocation>
</comment>
<reference evidence="21" key="2">
    <citation type="submission" date="2025-04" db="UniProtKB">
        <authorList>
            <consortium name="RefSeq"/>
        </authorList>
    </citation>
    <scope>IDENTIFICATION</scope>
    <source>
        <tissue evidence="21">Leaf</tissue>
    </source>
</reference>
<evidence type="ECO:0000313" key="19">
    <source>
        <dbReference type="Proteomes" id="UP000092600"/>
    </source>
</evidence>
<protein>
    <recommendedName>
        <fullName evidence="4">RING-type E3 ubiquitin transferase</fullName>
        <ecNumber evidence="4">2.3.2.27</ecNumber>
    </recommendedName>
</protein>
<dbReference type="GO" id="GO:0016020">
    <property type="term" value="C:membrane"/>
    <property type="evidence" value="ECO:0007669"/>
    <property type="project" value="UniProtKB-SubCell"/>
</dbReference>
<dbReference type="InterPro" id="IPR053238">
    <property type="entry name" value="RING-H2_zinc_finger"/>
</dbReference>
<evidence type="ECO:0000256" key="10">
    <source>
        <dbReference type="ARBA" id="ARBA00022833"/>
    </source>
</evidence>
<evidence type="ECO:0000256" key="7">
    <source>
        <dbReference type="ARBA" id="ARBA00022723"/>
    </source>
</evidence>
<keyword evidence="10" id="KW-0862">Zinc</keyword>
<evidence type="ECO:0000256" key="8">
    <source>
        <dbReference type="ARBA" id="ARBA00022771"/>
    </source>
</evidence>
<organism evidence="18 19">
    <name type="scientific">Ananas comosus</name>
    <name type="common">Pineapple</name>
    <name type="synonym">Ananas ananas</name>
    <dbReference type="NCBI Taxonomy" id="4615"/>
    <lineage>
        <taxon>Eukaryota</taxon>
        <taxon>Viridiplantae</taxon>
        <taxon>Streptophyta</taxon>
        <taxon>Embryophyta</taxon>
        <taxon>Tracheophyta</taxon>
        <taxon>Spermatophyta</taxon>
        <taxon>Magnoliopsida</taxon>
        <taxon>Liliopsida</taxon>
        <taxon>Poales</taxon>
        <taxon>Bromeliaceae</taxon>
        <taxon>Bromelioideae</taxon>
        <taxon>Ananas</taxon>
    </lineage>
</organism>
<evidence type="ECO:0000256" key="11">
    <source>
        <dbReference type="ARBA" id="ARBA00022989"/>
    </source>
</evidence>
<feature type="transmembrane region" description="Helical" evidence="16">
    <location>
        <begin position="20"/>
        <end position="43"/>
    </location>
</feature>
<dbReference type="PROSITE" id="PS50089">
    <property type="entry name" value="ZF_RING_2"/>
    <property type="match status" value="1"/>
</dbReference>
<evidence type="ECO:0000313" key="18">
    <source>
        <dbReference type="EMBL" id="OAY77656.1"/>
    </source>
</evidence>
<evidence type="ECO:0000256" key="1">
    <source>
        <dbReference type="ARBA" id="ARBA00000900"/>
    </source>
</evidence>
<keyword evidence="8 14" id="KW-0863">Zinc-finger</keyword>
<dbReference type="Gene3D" id="3.30.40.10">
    <property type="entry name" value="Zinc/RING finger domain, C3HC4 (zinc finger)"/>
    <property type="match status" value="1"/>
</dbReference>
<evidence type="ECO:0000313" key="20">
    <source>
        <dbReference type="Proteomes" id="UP000515123"/>
    </source>
</evidence>
<dbReference type="PANTHER" id="PTHR14155">
    <property type="entry name" value="RING FINGER DOMAIN-CONTAINING"/>
    <property type="match status" value="1"/>
</dbReference>
<evidence type="ECO:0000256" key="3">
    <source>
        <dbReference type="ARBA" id="ARBA00004906"/>
    </source>
</evidence>
<keyword evidence="6 16" id="KW-0812">Transmembrane</keyword>
<dbReference type="InterPro" id="IPR001841">
    <property type="entry name" value="Znf_RING"/>
</dbReference>
<evidence type="ECO:0000256" key="14">
    <source>
        <dbReference type="PROSITE-ProRule" id="PRU00175"/>
    </source>
</evidence>
<evidence type="ECO:0000313" key="21">
    <source>
        <dbReference type="RefSeq" id="XP_020081189.1"/>
    </source>
</evidence>
<evidence type="ECO:0000259" key="17">
    <source>
        <dbReference type="PROSITE" id="PS50089"/>
    </source>
</evidence>
<dbReference type="SMART" id="SM00184">
    <property type="entry name" value="RING"/>
    <property type="match status" value="1"/>
</dbReference>
<dbReference type="GO" id="GO:0061630">
    <property type="term" value="F:ubiquitin protein ligase activity"/>
    <property type="evidence" value="ECO:0007669"/>
    <property type="project" value="UniProtKB-EC"/>
</dbReference>
<feature type="domain" description="RING-type" evidence="17">
    <location>
        <begin position="97"/>
        <end position="139"/>
    </location>
</feature>